<evidence type="ECO:0000313" key="5">
    <source>
        <dbReference type="Proteomes" id="UP000254512"/>
    </source>
</evidence>
<dbReference type="InterPro" id="IPR043128">
    <property type="entry name" value="Rev_trsase/Diguanyl_cyclase"/>
</dbReference>
<feature type="domain" description="GGDEF" evidence="3">
    <location>
        <begin position="262"/>
        <end position="392"/>
    </location>
</feature>
<evidence type="ECO:0000259" key="2">
    <source>
        <dbReference type="PROSITE" id="PS50883"/>
    </source>
</evidence>
<gene>
    <name evidence="4" type="primary">csrD_2</name>
    <name evidence="4" type="ORF">NCTC11645_02753</name>
</gene>
<dbReference type="InterPro" id="IPR001633">
    <property type="entry name" value="EAL_dom"/>
</dbReference>
<accession>A0A377HQK6</accession>
<evidence type="ECO:0000313" key="4">
    <source>
        <dbReference type="EMBL" id="STO58323.1"/>
    </source>
</evidence>
<dbReference type="GO" id="GO:0071111">
    <property type="term" value="F:cyclic-guanylate-specific phosphodiesterase activity"/>
    <property type="evidence" value="ECO:0007669"/>
    <property type="project" value="InterPro"/>
</dbReference>
<name>A0A377HQK6_GRIHO</name>
<dbReference type="SUPFAM" id="SSF55073">
    <property type="entry name" value="Nucleotide cyclase"/>
    <property type="match status" value="1"/>
</dbReference>
<dbReference type="EMBL" id="UGHD01000002">
    <property type="protein sequence ID" value="STO58323.1"/>
    <property type="molecule type" value="Genomic_DNA"/>
</dbReference>
<dbReference type="PANTHER" id="PTHR33121">
    <property type="entry name" value="CYCLIC DI-GMP PHOSPHODIESTERASE PDEF"/>
    <property type="match status" value="1"/>
</dbReference>
<dbReference type="PANTHER" id="PTHR33121:SF79">
    <property type="entry name" value="CYCLIC DI-GMP PHOSPHODIESTERASE PDED-RELATED"/>
    <property type="match status" value="1"/>
</dbReference>
<dbReference type="PROSITE" id="PS50883">
    <property type="entry name" value="EAL"/>
    <property type="match status" value="1"/>
</dbReference>
<dbReference type="AlphaFoldDB" id="A0A377HQK6"/>
<dbReference type="Pfam" id="PF00990">
    <property type="entry name" value="GGDEF"/>
    <property type="match status" value="1"/>
</dbReference>
<dbReference type="InterPro" id="IPR029787">
    <property type="entry name" value="Nucleotide_cyclase"/>
</dbReference>
<keyword evidence="1" id="KW-1133">Transmembrane helix</keyword>
<dbReference type="SMART" id="SM00052">
    <property type="entry name" value="EAL"/>
    <property type="match status" value="1"/>
</dbReference>
<dbReference type="CDD" id="cd01949">
    <property type="entry name" value="GGDEF"/>
    <property type="match status" value="1"/>
</dbReference>
<keyword evidence="1" id="KW-0812">Transmembrane</keyword>
<organism evidence="4 5">
    <name type="scientific">Grimontia hollisae</name>
    <name type="common">Vibrio hollisae</name>
    <dbReference type="NCBI Taxonomy" id="673"/>
    <lineage>
        <taxon>Bacteria</taxon>
        <taxon>Pseudomonadati</taxon>
        <taxon>Pseudomonadota</taxon>
        <taxon>Gammaproteobacteria</taxon>
        <taxon>Vibrionales</taxon>
        <taxon>Vibrionaceae</taxon>
        <taxon>Grimontia</taxon>
    </lineage>
</organism>
<dbReference type="InterPro" id="IPR000160">
    <property type="entry name" value="GGDEF_dom"/>
</dbReference>
<dbReference type="InterPro" id="IPR050706">
    <property type="entry name" value="Cyclic-di-GMP_PDE-like"/>
</dbReference>
<sequence>MFEKRLPYVWIYAFALLLILLSVLAQITVSVNEQQKQLSLRADAAQTQLAKVLPAFVAYYDTDSIQRIVEASLSNELNTIALTDLVTAEKVEWSSPETFLDIYWFEAVMGIQPVKRTFPLIHEGSDIASLTLTFSPHAASQVVAREVSQFSLILGVAVVMLLSAFTVMFKRSKRAIKRVTRTLDSLSEQDFTSPQAKQRSGVKSLDMALDNLANHIQRIIQSLHRELKTLNNSLMYDPVSGLPNRQYFTHQLGSWMTEEEGVPGAVFIADMSWMDIIYRRYGYVARDETWQLLAGSLQSAFRAHPNVCIARLSDTEIALILPQSSEEQCQQGLHTLISTLNNEVTMAGFNTNEGFHIGVVHGHGLPGSQLLSLADNALQRAIKQHDVFVFNRASEEQVIGRETWRSLLNDALKHKAIRLLAQPVYPLSGNKGVALHREIFTQANIEGSWQSGGRLMPYIQLFKKGIEFDRVVIEHLVGLHKASPITETVALNLTNDSLESHEFLSWLQTLLTTILPADKICFEISEASACNNLSACIAFSEGIRKAGATIGIDHFGRYLQEVEYLTVLKPDYVKLDHAFSQDQNAQSRLFIDMLANIAESQGITVIATGVKDEESKAKINIDVINAYQGFIHPPCVLPQQEQTT</sequence>
<reference evidence="4 5" key="1">
    <citation type="submission" date="2018-06" db="EMBL/GenBank/DDBJ databases">
        <authorList>
            <consortium name="Pathogen Informatics"/>
            <person name="Doyle S."/>
        </authorList>
    </citation>
    <scope>NUCLEOTIDE SEQUENCE [LARGE SCALE GENOMIC DNA]</scope>
    <source>
        <strain evidence="4 5">NCTC11645</strain>
    </source>
</reference>
<dbReference type="Gene3D" id="3.30.70.270">
    <property type="match status" value="1"/>
</dbReference>
<dbReference type="InterPro" id="IPR035919">
    <property type="entry name" value="EAL_sf"/>
</dbReference>
<evidence type="ECO:0000259" key="3">
    <source>
        <dbReference type="PROSITE" id="PS50887"/>
    </source>
</evidence>
<keyword evidence="1" id="KW-0472">Membrane</keyword>
<dbReference type="STRING" id="673.AL542_12680"/>
<dbReference type="SMART" id="SM00267">
    <property type="entry name" value="GGDEF"/>
    <property type="match status" value="1"/>
</dbReference>
<dbReference type="Pfam" id="PF00563">
    <property type="entry name" value="EAL"/>
    <property type="match status" value="1"/>
</dbReference>
<dbReference type="SUPFAM" id="SSF141868">
    <property type="entry name" value="EAL domain-like"/>
    <property type="match status" value="1"/>
</dbReference>
<feature type="domain" description="EAL" evidence="2">
    <location>
        <begin position="401"/>
        <end position="644"/>
    </location>
</feature>
<dbReference type="CDD" id="cd01948">
    <property type="entry name" value="EAL"/>
    <property type="match status" value="1"/>
</dbReference>
<proteinExistence type="predicted"/>
<dbReference type="RefSeq" id="WP_115660033.1">
    <property type="nucleotide sequence ID" value="NZ_UGHD01000002.1"/>
</dbReference>
<dbReference type="Gene3D" id="3.20.20.450">
    <property type="entry name" value="EAL domain"/>
    <property type="match status" value="1"/>
</dbReference>
<dbReference type="Proteomes" id="UP000254512">
    <property type="component" value="Unassembled WGS sequence"/>
</dbReference>
<protein>
    <submittedName>
        <fullName evidence="4">Regulator of CsrB and CsrC decay CsrD</fullName>
    </submittedName>
</protein>
<feature type="transmembrane region" description="Helical" evidence="1">
    <location>
        <begin position="150"/>
        <end position="169"/>
    </location>
</feature>
<evidence type="ECO:0000256" key="1">
    <source>
        <dbReference type="SAM" id="Phobius"/>
    </source>
</evidence>
<dbReference type="PROSITE" id="PS50887">
    <property type="entry name" value="GGDEF"/>
    <property type="match status" value="1"/>
</dbReference>